<dbReference type="FunFam" id="1.10.287.610:FF:000002">
    <property type="entry name" value="DNA ligase"/>
    <property type="match status" value="1"/>
</dbReference>
<dbReference type="InterPro" id="IPR003583">
    <property type="entry name" value="Hlx-hairpin-Hlx_DNA-bd_motif"/>
</dbReference>
<keyword evidence="11 15" id="KW-0234">DNA repair</keyword>
<evidence type="ECO:0000256" key="16">
    <source>
        <dbReference type="RuleBase" id="RU000618"/>
    </source>
</evidence>
<keyword evidence="7 15" id="KW-0227">DNA damage</keyword>
<sequence length="666" mass="73457">MDKRQAQDRIKELTGLIEYHNNRYYVLDSPEIEDYEYDALYRELRSLEEEFPELSEPDSPTKRVGGEALSGFSKVNHTVQMGSLQDVFSFDQVKEFVDRIKAQLPDARFTVEPKIDGLSVSLEYENGRLVRGSTRGDGFVGEDVTGNIKTIRSVPLRLSSELELLEVRGEVYMPKSVFYDLSAQMELSMEQPFKNPRNAAAGSLRQKDPKITAKRRLDIFVFNVQRIRGRTIKSHKESLDLLSSLGLKVIPEYTLVSEYSEIEPIIKSIGERRFSLPYDIDGVVIKLDSISMRETVGYTTKVPRWAVAYKFPPEEKNTRLLNIEANVGRTGVITPVAVFEPVILAGTSVSRASLHNQDFIDERSICIGDIITVRKAGDIIPEVVGVAKKGEDNSPSSYRLPKSCPVCGTPVVREEGESAVRCPNIDCPAQVLRAIIYFASKSAMDIEGLGPMVAKALFDSGLVRTIPDIYRLTKDDLMGLEGFKDRSASKLIEAINRSRSAPLDRLVCGLGIKNVGQASCKLLCERFKTLDGIMNATKEEIAGIDGFGELTAKSVVETLNEPHMKRLLLLLVESGVNTVYSSGRLSDSLSGLSFVITGTLPSYSREEAKALIESHGGTVKSSVSKKTSYLLAGEDGGSKLTRAGELGVGIIGESELLKMIESGKDE</sequence>
<dbReference type="EC" id="6.5.1.2" evidence="2 15"/>
<accession>A0A9D1T511</accession>
<dbReference type="SUPFAM" id="SSF56091">
    <property type="entry name" value="DNA ligase/mRNA capping enzyme, catalytic domain"/>
    <property type="match status" value="1"/>
</dbReference>
<evidence type="ECO:0000256" key="1">
    <source>
        <dbReference type="ARBA" id="ARBA00004067"/>
    </source>
</evidence>
<evidence type="ECO:0000256" key="11">
    <source>
        <dbReference type="ARBA" id="ARBA00023204"/>
    </source>
</evidence>
<dbReference type="Gene3D" id="6.20.10.30">
    <property type="match status" value="1"/>
</dbReference>
<keyword evidence="8 15" id="KW-0862">Zinc</keyword>
<dbReference type="InterPro" id="IPR013840">
    <property type="entry name" value="DNAligase_N"/>
</dbReference>
<comment type="caution">
    <text evidence="18">The sequence shown here is derived from an EMBL/GenBank/DDBJ whole genome shotgun (WGS) entry which is preliminary data.</text>
</comment>
<dbReference type="HAMAP" id="MF_01588">
    <property type="entry name" value="DNA_ligase_A"/>
    <property type="match status" value="1"/>
</dbReference>
<dbReference type="SMART" id="SM00278">
    <property type="entry name" value="HhH1"/>
    <property type="match status" value="3"/>
</dbReference>
<dbReference type="InterPro" id="IPR013839">
    <property type="entry name" value="DNAligase_adenylation"/>
</dbReference>
<dbReference type="InterPro" id="IPR001357">
    <property type="entry name" value="BRCT_dom"/>
</dbReference>
<keyword evidence="12 15" id="KW-0464">Manganese</keyword>
<dbReference type="SUPFAM" id="SSF47781">
    <property type="entry name" value="RuvA domain 2-like"/>
    <property type="match status" value="1"/>
</dbReference>
<dbReference type="AlphaFoldDB" id="A0A9D1T511"/>
<protein>
    <recommendedName>
        <fullName evidence="3 15">DNA ligase</fullName>
        <ecNumber evidence="2 15">6.5.1.2</ecNumber>
    </recommendedName>
    <alternativeName>
        <fullName evidence="15">Polydeoxyribonucleotide synthase [NAD(+)]</fullName>
    </alternativeName>
</protein>
<dbReference type="Pfam" id="PF12826">
    <property type="entry name" value="HHH_2"/>
    <property type="match status" value="1"/>
</dbReference>
<dbReference type="Pfam" id="PF03120">
    <property type="entry name" value="OB_DNA_ligase"/>
    <property type="match status" value="1"/>
</dbReference>
<keyword evidence="10 15" id="KW-0520">NAD</keyword>
<dbReference type="SUPFAM" id="SSF50249">
    <property type="entry name" value="Nucleic acid-binding proteins"/>
    <property type="match status" value="1"/>
</dbReference>
<dbReference type="InterPro" id="IPR041663">
    <property type="entry name" value="DisA/LigA_HHH"/>
</dbReference>
<dbReference type="InterPro" id="IPR001679">
    <property type="entry name" value="DNA_ligase"/>
</dbReference>
<dbReference type="Gene3D" id="3.30.470.30">
    <property type="entry name" value="DNA ligase/mRNA capping enzyme"/>
    <property type="match status" value="1"/>
</dbReference>
<dbReference type="GO" id="GO:0003677">
    <property type="term" value="F:DNA binding"/>
    <property type="evidence" value="ECO:0007669"/>
    <property type="project" value="InterPro"/>
</dbReference>
<dbReference type="GO" id="GO:0046872">
    <property type="term" value="F:metal ion binding"/>
    <property type="evidence" value="ECO:0007669"/>
    <property type="project" value="UniProtKB-KW"/>
</dbReference>
<keyword evidence="4 15" id="KW-0436">Ligase</keyword>
<name>A0A9D1T511_9FIRM</name>
<dbReference type="FunFam" id="2.40.50.140:FF:000012">
    <property type="entry name" value="DNA ligase"/>
    <property type="match status" value="1"/>
</dbReference>
<evidence type="ECO:0000256" key="3">
    <source>
        <dbReference type="ARBA" id="ARBA00013308"/>
    </source>
</evidence>
<dbReference type="GO" id="GO:0005829">
    <property type="term" value="C:cytosol"/>
    <property type="evidence" value="ECO:0007669"/>
    <property type="project" value="TreeGrafter"/>
</dbReference>
<dbReference type="InterPro" id="IPR036420">
    <property type="entry name" value="BRCT_dom_sf"/>
</dbReference>
<dbReference type="EMBL" id="DVOL01000092">
    <property type="protein sequence ID" value="HIV11309.1"/>
    <property type="molecule type" value="Genomic_DNA"/>
</dbReference>
<comment type="similarity">
    <text evidence="14 15">Belongs to the NAD-dependent DNA ligase family. LigA subfamily.</text>
</comment>
<evidence type="ECO:0000256" key="9">
    <source>
        <dbReference type="ARBA" id="ARBA00022842"/>
    </source>
</evidence>
<feature type="binding site" evidence="15">
    <location>
        <begin position="34"/>
        <end position="38"/>
    </location>
    <ligand>
        <name>NAD(+)</name>
        <dbReference type="ChEBI" id="CHEBI:57540"/>
    </ligand>
</feature>
<keyword evidence="5 15" id="KW-0235">DNA replication</keyword>
<dbReference type="Gene3D" id="2.40.50.140">
    <property type="entry name" value="Nucleic acid-binding proteins"/>
    <property type="match status" value="1"/>
</dbReference>
<dbReference type="NCBIfam" id="TIGR00575">
    <property type="entry name" value="dnlj"/>
    <property type="match status" value="1"/>
</dbReference>
<evidence type="ECO:0000313" key="19">
    <source>
        <dbReference type="Proteomes" id="UP000823960"/>
    </source>
</evidence>
<evidence type="ECO:0000256" key="6">
    <source>
        <dbReference type="ARBA" id="ARBA00022723"/>
    </source>
</evidence>
<dbReference type="PIRSF" id="PIRSF001604">
    <property type="entry name" value="LigA"/>
    <property type="match status" value="1"/>
</dbReference>
<evidence type="ECO:0000256" key="5">
    <source>
        <dbReference type="ARBA" id="ARBA00022705"/>
    </source>
</evidence>
<dbReference type="Proteomes" id="UP000823960">
    <property type="component" value="Unassembled WGS sequence"/>
</dbReference>
<feature type="binding site" evidence="15">
    <location>
        <position position="135"/>
    </location>
    <ligand>
        <name>NAD(+)</name>
        <dbReference type="ChEBI" id="CHEBI:57540"/>
    </ligand>
</feature>
<dbReference type="GO" id="GO:0003911">
    <property type="term" value="F:DNA ligase (NAD+) activity"/>
    <property type="evidence" value="ECO:0007669"/>
    <property type="project" value="UniProtKB-UniRule"/>
</dbReference>
<comment type="cofactor">
    <cofactor evidence="15">
        <name>Mg(2+)</name>
        <dbReference type="ChEBI" id="CHEBI:18420"/>
    </cofactor>
    <cofactor evidence="15">
        <name>Mn(2+)</name>
        <dbReference type="ChEBI" id="CHEBI:29035"/>
    </cofactor>
</comment>
<feature type="binding site" evidence="15">
    <location>
        <position position="404"/>
    </location>
    <ligand>
        <name>Zn(2+)</name>
        <dbReference type="ChEBI" id="CHEBI:29105"/>
    </ligand>
</feature>
<organism evidence="18 19">
    <name type="scientific">Candidatus Faeciplasma avium</name>
    <dbReference type="NCBI Taxonomy" id="2840798"/>
    <lineage>
        <taxon>Bacteria</taxon>
        <taxon>Bacillati</taxon>
        <taxon>Bacillota</taxon>
        <taxon>Clostridia</taxon>
        <taxon>Eubacteriales</taxon>
        <taxon>Oscillospiraceae</taxon>
        <taxon>Oscillospiraceae incertae sedis</taxon>
        <taxon>Candidatus Faeciplasma</taxon>
    </lineage>
</organism>
<proteinExistence type="inferred from homology"/>
<evidence type="ECO:0000256" key="12">
    <source>
        <dbReference type="ARBA" id="ARBA00023211"/>
    </source>
</evidence>
<evidence type="ECO:0000256" key="4">
    <source>
        <dbReference type="ARBA" id="ARBA00022598"/>
    </source>
</evidence>
<dbReference type="InterPro" id="IPR033136">
    <property type="entry name" value="DNA_ligase_CS"/>
</dbReference>
<dbReference type="CDD" id="cd00114">
    <property type="entry name" value="LIGANc"/>
    <property type="match status" value="1"/>
</dbReference>
<evidence type="ECO:0000256" key="2">
    <source>
        <dbReference type="ARBA" id="ARBA00012722"/>
    </source>
</evidence>
<dbReference type="SMART" id="SM00292">
    <property type="entry name" value="BRCT"/>
    <property type="match status" value="1"/>
</dbReference>
<dbReference type="Gene3D" id="1.10.287.610">
    <property type="entry name" value="Helix hairpin bin"/>
    <property type="match status" value="1"/>
</dbReference>
<evidence type="ECO:0000256" key="14">
    <source>
        <dbReference type="ARBA" id="ARBA00060881"/>
    </source>
</evidence>
<dbReference type="Pfam" id="PF00533">
    <property type="entry name" value="BRCT"/>
    <property type="match status" value="1"/>
</dbReference>
<comment type="function">
    <text evidence="1 15">DNA ligase that catalyzes the formation of phosphodiester linkages between 5'-phosphoryl and 3'-hydroxyl groups in double-stranded DNA using NAD as a coenzyme and as the energy source for the reaction. It is essential for DNA replication and repair of damaged DNA.</text>
</comment>
<dbReference type="Gene3D" id="1.10.150.20">
    <property type="entry name" value="5' to 3' exonuclease, C-terminal subdomain"/>
    <property type="match status" value="2"/>
</dbReference>
<dbReference type="Pfam" id="PF01653">
    <property type="entry name" value="DNA_ligase_aden"/>
    <property type="match status" value="1"/>
</dbReference>
<dbReference type="FunFam" id="3.30.470.30:FF:000001">
    <property type="entry name" value="DNA ligase"/>
    <property type="match status" value="1"/>
</dbReference>
<dbReference type="Pfam" id="PF03119">
    <property type="entry name" value="DNA_ligase_ZBD"/>
    <property type="match status" value="1"/>
</dbReference>
<feature type="binding site" evidence="15">
    <location>
        <position position="310"/>
    </location>
    <ligand>
        <name>NAD(+)</name>
        <dbReference type="ChEBI" id="CHEBI:57540"/>
    </ligand>
</feature>
<evidence type="ECO:0000256" key="13">
    <source>
        <dbReference type="ARBA" id="ARBA00034005"/>
    </source>
</evidence>
<dbReference type="PROSITE" id="PS01056">
    <property type="entry name" value="DNA_LIGASE_N2"/>
    <property type="match status" value="1"/>
</dbReference>
<feature type="binding site" evidence="15">
    <location>
        <position position="286"/>
    </location>
    <ligand>
        <name>NAD(+)</name>
        <dbReference type="ChEBI" id="CHEBI:57540"/>
    </ligand>
</feature>
<dbReference type="InterPro" id="IPR004149">
    <property type="entry name" value="Znf_DNAligase_C4"/>
</dbReference>
<dbReference type="NCBIfam" id="NF005932">
    <property type="entry name" value="PRK07956.1"/>
    <property type="match status" value="1"/>
</dbReference>
<dbReference type="PROSITE" id="PS50172">
    <property type="entry name" value="BRCT"/>
    <property type="match status" value="1"/>
</dbReference>
<dbReference type="InterPro" id="IPR004150">
    <property type="entry name" value="NAD_DNA_ligase_OB"/>
</dbReference>
<dbReference type="Pfam" id="PF14520">
    <property type="entry name" value="HHH_5"/>
    <property type="match status" value="1"/>
</dbReference>
<feature type="binding site" evidence="15">
    <location>
        <position position="422"/>
    </location>
    <ligand>
        <name>Zn(2+)</name>
        <dbReference type="ChEBI" id="CHEBI:29105"/>
    </ligand>
</feature>
<evidence type="ECO:0000256" key="7">
    <source>
        <dbReference type="ARBA" id="ARBA00022763"/>
    </source>
</evidence>
<dbReference type="InterPro" id="IPR010994">
    <property type="entry name" value="RuvA_2-like"/>
</dbReference>
<dbReference type="InterPro" id="IPR018239">
    <property type="entry name" value="DNA_ligase_AS"/>
</dbReference>
<evidence type="ECO:0000256" key="8">
    <source>
        <dbReference type="ARBA" id="ARBA00022833"/>
    </source>
</evidence>
<dbReference type="InterPro" id="IPR012340">
    <property type="entry name" value="NA-bd_OB-fold"/>
</dbReference>
<dbReference type="GO" id="GO:0006260">
    <property type="term" value="P:DNA replication"/>
    <property type="evidence" value="ECO:0007669"/>
    <property type="project" value="UniProtKB-KW"/>
</dbReference>
<dbReference type="PANTHER" id="PTHR23389:SF9">
    <property type="entry name" value="DNA LIGASE"/>
    <property type="match status" value="1"/>
</dbReference>
<evidence type="ECO:0000259" key="17">
    <source>
        <dbReference type="PROSITE" id="PS50172"/>
    </source>
</evidence>
<dbReference type="CDD" id="cd17748">
    <property type="entry name" value="BRCT_DNA_ligase_like"/>
    <property type="match status" value="1"/>
</dbReference>
<dbReference type="Gene3D" id="3.40.50.10190">
    <property type="entry name" value="BRCT domain"/>
    <property type="match status" value="1"/>
</dbReference>
<feature type="domain" description="BRCT" evidence="17">
    <location>
        <begin position="584"/>
        <end position="666"/>
    </location>
</feature>
<dbReference type="PROSITE" id="PS01055">
    <property type="entry name" value="DNA_LIGASE_N1"/>
    <property type="match status" value="1"/>
</dbReference>
<gene>
    <name evidence="15 18" type="primary">ligA</name>
    <name evidence="18" type="ORF">IAD28_06435</name>
</gene>
<feature type="binding site" evidence="15">
    <location>
        <position position="112"/>
    </location>
    <ligand>
        <name>NAD(+)</name>
        <dbReference type="ChEBI" id="CHEBI:57540"/>
    </ligand>
</feature>
<feature type="active site" description="N6-AMP-lysine intermediate" evidence="15">
    <location>
        <position position="114"/>
    </location>
</feature>
<dbReference type="FunFam" id="1.10.150.20:FF:000007">
    <property type="entry name" value="DNA ligase"/>
    <property type="match status" value="1"/>
</dbReference>
<dbReference type="SUPFAM" id="SSF52113">
    <property type="entry name" value="BRCT domain"/>
    <property type="match status" value="1"/>
</dbReference>
<reference evidence="18" key="1">
    <citation type="submission" date="2020-10" db="EMBL/GenBank/DDBJ databases">
        <authorList>
            <person name="Gilroy R."/>
        </authorList>
    </citation>
    <scope>NUCLEOTIDE SEQUENCE</scope>
    <source>
        <strain evidence="18">1370</strain>
    </source>
</reference>
<feature type="binding site" evidence="15">
    <location>
        <position position="170"/>
    </location>
    <ligand>
        <name>NAD(+)</name>
        <dbReference type="ChEBI" id="CHEBI:57540"/>
    </ligand>
</feature>
<dbReference type="PANTHER" id="PTHR23389">
    <property type="entry name" value="CHROMOSOME TRANSMISSION FIDELITY FACTOR 18"/>
    <property type="match status" value="1"/>
</dbReference>
<feature type="binding site" evidence="15">
    <location>
        <position position="407"/>
    </location>
    <ligand>
        <name>Zn(2+)</name>
        <dbReference type="ChEBI" id="CHEBI:29105"/>
    </ligand>
</feature>
<feature type="binding site" evidence="15">
    <location>
        <position position="427"/>
    </location>
    <ligand>
        <name>Zn(2+)</name>
        <dbReference type="ChEBI" id="CHEBI:29105"/>
    </ligand>
</feature>
<dbReference type="GO" id="GO:0006281">
    <property type="term" value="P:DNA repair"/>
    <property type="evidence" value="ECO:0007669"/>
    <property type="project" value="UniProtKB-KW"/>
</dbReference>
<evidence type="ECO:0000256" key="15">
    <source>
        <dbReference type="HAMAP-Rule" id="MF_01588"/>
    </source>
</evidence>
<keyword evidence="9 15" id="KW-0460">Magnesium</keyword>
<keyword evidence="6 15" id="KW-0479">Metal-binding</keyword>
<evidence type="ECO:0000256" key="10">
    <source>
        <dbReference type="ARBA" id="ARBA00023027"/>
    </source>
</evidence>
<comment type="catalytic activity">
    <reaction evidence="13 15 16">
        <text>NAD(+) + (deoxyribonucleotide)n-3'-hydroxyl + 5'-phospho-(deoxyribonucleotide)m = (deoxyribonucleotide)n+m + AMP + beta-nicotinamide D-nucleotide.</text>
        <dbReference type="EC" id="6.5.1.2"/>
    </reaction>
</comment>
<reference evidence="18" key="2">
    <citation type="journal article" date="2021" name="PeerJ">
        <title>Extensive microbial diversity within the chicken gut microbiome revealed by metagenomics and culture.</title>
        <authorList>
            <person name="Gilroy R."/>
            <person name="Ravi A."/>
            <person name="Getino M."/>
            <person name="Pursley I."/>
            <person name="Horton D.L."/>
            <person name="Alikhan N.F."/>
            <person name="Baker D."/>
            <person name="Gharbi K."/>
            <person name="Hall N."/>
            <person name="Watson M."/>
            <person name="Adriaenssens E.M."/>
            <person name="Foster-Nyarko E."/>
            <person name="Jarju S."/>
            <person name="Secka A."/>
            <person name="Antonio M."/>
            <person name="Oren A."/>
            <person name="Chaudhuri R.R."/>
            <person name="La Ragione R."/>
            <person name="Hildebrand F."/>
            <person name="Pallen M.J."/>
        </authorList>
    </citation>
    <scope>NUCLEOTIDE SEQUENCE</scope>
    <source>
        <strain evidence="18">1370</strain>
    </source>
</reference>
<evidence type="ECO:0000313" key="18">
    <source>
        <dbReference type="EMBL" id="HIV11309.1"/>
    </source>
</evidence>
<dbReference type="SMART" id="SM00532">
    <property type="entry name" value="LIGANc"/>
    <property type="match status" value="1"/>
</dbReference>
<feature type="binding site" evidence="15">
    <location>
        <begin position="83"/>
        <end position="84"/>
    </location>
    <ligand>
        <name>NAD(+)</name>
        <dbReference type="ChEBI" id="CHEBI:57540"/>
    </ligand>
</feature>